<dbReference type="KEGG" id="arue:QQX03_01565"/>
<proteinExistence type="predicted"/>
<reference evidence="1 2" key="1">
    <citation type="submission" date="2023-06" db="EMBL/GenBank/DDBJ databases">
        <title>Altererythrobacter rubellus NBRC 112769 genome.</title>
        <authorList>
            <person name="Zhang K."/>
        </authorList>
    </citation>
    <scope>NUCLEOTIDE SEQUENCE [LARGE SCALE GENOMIC DNA]</scope>
    <source>
        <strain evidence="1 2">NBRC 112769</strain>
    </source>
</reference>
<sequence length="55" mass="6534">MFEGKRYEEILFLDWLTDAHNYPEIMDFDLDPLQVEDIADYILTLRSDDYAGAMD</sequence>
<dbReference type="Proteomes" id="UP001231445">
    <property type="component" value="Chromosome"/>
</dbReference>
<dbReference type="RefSeq" id="WP_285976130.1">
    <property type="nucleotide sequence ID" value="NZ_CP127221.1"/>
</dbReference>
<organism evidence="1 2">
    <name type="scientific">Altererythrobacter rubellus</name>
    <dbReference type="NCBI Taxonomy" id="2173831"/>
    <lineage>
        <taxon>Bacteria</taxon>
        <taxon>Pseudomonadati</taxon>
        <taxon>Pseudomonadota</taxon>
        <taxon>Alphaproteobacteria</taxon>
        <taxon>Sphingomonadales</taxon>
        <taxon>Erythrobacteraceae</taxon>
        <taxon>Altererythrobacter</taxon>
    </lineage>
</organism>
<dbReference type="EMBL" id="CP127221">
    <property type="protein sequence ID" value="WIW95818.1"/>
    <property type="molecule type" value="Genomic_DNA"/>
</dbReference>
<keyword evidence="2" id="KW-1185">Reference proteome</keyword>
<dbReference type="AlphaFoldDB" id="A0A9Y2B9L1"/>
<gene>
    <name evidence="1" type="ORF">QQX03_01565</name>
</gene>
<evidence type="ECO:0000313" key="2">
    <source>
        <dbReference type="Proteomes" id="UP001231445"/>
    </source>
</evidence>
<protein>
    <submittedName>
        <fullName evidence="1">Uncharacterized protein</fullName>
    </submittedName>
</protein>
<evidence type="ECO:0000313" key="1">
    <source>
        <dbReference type="EMBL" id="WIW95818.1"/>
    </source>
</evidence>
<accession>A0A9Y2B9L1</accession>
<name>A0A9Y2B9L1_9SPHN</name>